<evidence type="ECO:0000313" key="2">
    <source>
        <dbReference type="Proteomes" id="UP000070646"/>
    </source>
</evidence>
<evidence type="ECO:0000313" key="1">
    <source>
        <dbReference type="EMBL" id="KXA12886.1"/>
    </source>
</evidence>
<sequence length="54" mass="6232">MNLKDKFNYNSTVYENPLHSSNTALTSLSSFANNNEDTMHNLIFNDHLNDDQIK</sequence>
<accession>A0A133N9D8</accession>
<dbReference type="RefSeq" id="WP_181159623.1">
    <property type="nucleotide sequence ID" value="NZ_CATNWN010000013.1"/>
</dbReference>
<comment type="caution">
    <text evidence="1">The sequence shown here is derived from an EMBL/GenBank/DDBJ whole genome shotgun (WGS) entry which is preliminary data.</text>
</comment>
<organism evidence="1 2">
    <name type="scientific">Clostridium perfringens</name>
    <dbReference type="NCBI Taxonomy" id="1502"/>
    <lineage>
        <taxon>Bacteria</taxon>
        <taxon>Bacillati</taxon>
        <taxon>Bacillota</taxon>
        <taxon>Clostridia</taxon>
        <taxon>Eubacteriales</taxon>
        <taxon>Clostridiaceae</taxon>
        <taxon>Clostridium</taxon>
    </lineage>
</organism>
<dbReference type="Proteomes" id="UP000070646">
    <property type="component" value="Unassembled WGS sequence"/>
</dbReference>
<name>A0A133N9D8_CLOPF</name>
<protein>
    <submittedName>
        <fullName evidence="1">Uncharacterized protein</fullName>
    </submittedName>
</protein>
<reference evidence="1 2" key="1">
    <citation type="submission" date="2016-01" db="EMBL/GenBank/DDBJ databases">
        <authorList>
            <person name="Oliw E.H."/>
        </authorList>
    </citation>
    <scope>NUCLEOTIDE SEQUENCE [LARGE SCALE GENOMIC DNA]</scope>
    <source>
        <strain evidence="1 2">MJR7757A</strain>
    </source>
</reference>
<gene>
    <name evidence="1" type="ORF">HMPREF3222_01050</name>
</gene>
<dbReference type="PATRIC" id="fig|1502.174.peg.1066"/>
<proteinExistence type="predicted"/>
<dbReference type="EMBL" id="LRPU01000054">
    <property type="protein sequence ID" value="KXA12886.1"/>
    <property type="molecule type" value="Genomic_DNA"/>
</dbReference>
<dbReference type="AlphaFoldDB" id="A0A133N9D8"/>